<accession>A0A1J6HVA9</accession>
<dbReference type="OMA" id="KGFGTWK"/>
<dbReference type="InterPro" id="IPR013766">
    <property type="entry name" value="Thioredoxin_domain"/>
</dbReference>
<evidence type="ECO:0000256" key="3">
    <source>
        <dbReference type="ARBA" id="ARBA00022982"/>
    </source>
</evidence>
<dbReference type="SMR" id="A0A1J6HVA9"/>
<proteinExistence type="predicted"/>
<dbReference type="InterPro" id="IPR017937">
    <property type="entry name" value="Thioredoxin_CS"/>
</dbReference>
<dbReference type="OrthoDB" id="2121326at2759"/>
<comment type="caution">
    <text evidence="7">The sequence shown here is derived from an EMBL/GenBank/DDBJ whole genome shotgun (WGS) entry which is preliminary data.</text>
</comment>
<keyword evidence="2" id="KW-0809">Transit peptide</keyword>
<dbReference type="STRING" id="49451.A0A1J6HVA9"/>
<dbReference type="GO" id="GO:0015035">
    <property type="term" value="F:protein-disulfide reductase activity"/>
    <property type="evidence" value="ECO:0007669"/>
    <property type="project" value="TreeGrafter"/>
</dbReference>
<dbReference type="GO" id="GO:0005737">
    <property type="term" value="C:cytoplasm"/>
    <property type="evidence" value="ECO:0007669"/>
    <property type="project" value="TreeGrafter"/>
</dbReference>
<dbReference type="PROSITE" id="PS00194">
    <property type="entry name" value="THIOREDOXIN_1"/>
    <property type="match status" value="1"/>
</dbReference>
<dbReference type="AlphaFoldDB" id="A0A1J6HVA9"/>
<dbReference type="InterPro" id="IPR036249">
    <property type="entry name" value="Thioredoxin-like_sf"/>
</dbReference>
<reference evidence="7" key="1">
    <citation type="submission" date="2016-11" db="EMBL/GenBank/DDBJ databases">
        <title>The genome of Nicotiana attenuata.</title>
        <authorList>
            <person name="Xu S."/>
            <person name="Brockmoeller T."/>
            <person name="Gaquerel E."/>
            <person name="Navarro A."/>
            <person name="Kuhl H."/>
            <person name="Gase K."/>
            <person name="Ling Z."/>
            <person name="Zhou W."/>
            <person name="Kreitzer C."/>
            <person name="Stanke M."/>
            <person name="Tang H."/>
            <person name="Lyons E."/>
            <person name="Pandey P."/>
            <person name="Pandey S.P."/>
            <person name="Timmermann B."/>
            <person name="Baldwin I.T."/>
        </authorList>
    </citation>
    <scope>NUCLEOTIDE SEQUENCE [LARGE SCALE GENOMIC DNA]</scope>
    <source>
        <strain evidence="7">UT</strain>
    </source>
</reference>
<evidence type="ECO:0000313" key="7">
    <source>
        <dbReference type="EMBL" id="OIS96345.1"/>
    </source>
</evidence>
<evidence type="ECO:0000259" key="6">
    <source>
        <dbReference type="PROSITE" id="PS51352"/>
    </source>
</evidence>
<dbReference type="FunFam" id="3.40.30.10:FF:000001">
    <property type="entry name" value="Thioredoxin"/>
    <property type="match status" value="1"/>
</dbReference>
<dbReference type="PRINTS" id="PR00421">
    <property type="entry name" value="THIOREDOXIN"/>
</dbReference>
<dbReference type="PANTHER" id="PTHR45663">
    <property type="entry name" value="GEO12009P1"/>
    <property type="match status" value="1"/>
</dbReference>
<gene>
    <name evidence="7" type="primary">GAT1_1</name>
    <name evidence="7" type="ORF">A4A49_11913</name>
</gene>
<keyword evidence="8" id="KW-1185">Reference proteome</keyword>
<evidence type="ECO:0000256" key="1">
    <source>
        <dbReference type="ARBA" id="ARBA00022448"/>
    </source>
</evidence>
<dbReference type="PANTHER" id="PTHR45663:SF21">
    <property type="entry name" value="THIOREDOXIN M3, CHLOROPLASTIC"/>
    <property type="match status" value="1"/>
</dbReference>
<keyword evidence="4" id="KW-1015">Disulfide bond</keyword>
<dbReference type="KEGG" id="nau:109235649"/>
<dbReference type="CDD" id="cd02947">
    <property type="entry name" value="TRX_family"/>
    <property type="match status" value="1"/>
</dbReference>
<evidence type="ECO:0000256" key="4">
    <source>
        <dbReference type="ARBA" id="ARBA00023157"/>
    </source>
</evidence>
<dbReference type="Pfam" id="PF00085">
    <property type="entry name" value="Thioredoxin"/>
    <property type="match status" value="1"/>
</dbReference>
<dbReference type="Proteomes" id="UP000187609">
    <property type="component" value="Unassembled WGS sequence"/>
</dbReference>
<evidence type="ECO:0000256" key="5">
    <source>
        <dbReference type="ARBA" id="ARBA00023284"/>
    </source>
</evidence>
<keyword evidence="5" id="KW-0676">Redox-active center</keyword>
<sequence length="179" mass="20093">MAASAHCATPYSNAPFSLSRPSSLKYHQLCNLPYKHKQHHNVQFGFSFEHKKGFGIWKSSSPSPLRVSCLRTKAEVVTAESWEKLILSSDIPVLVEFHATWCGPCQMVHRVIDEIAAEYSGRLKCYVLDADSEPQIAEDYDIKAVPVVLLFKNGEKCDSVIGTMPKEFYVASIERLLDS</sequence>
<dbReference type="SUPFAM" id="SSF52833">
    <property type="entry name" value="Thioredoxin-like"/>
    <property type="match status" value="1"/>
</dbReference>
<feature type="domain" description="Thioredoxin" evidence="6">
    <location>
        <begin position="57"/>
        <end position="179"/>
    </location>
</feature>
<evidence type="ECO:0000256" key="2">
    <source>
        <dbReference type="ARBA" id="ARBA00022946"/>
    </source>
</evidence>
<dbReference type="GeneID" id="109235649"/>
<name>A0A1J6HVA9_NICAT</name>
<dbReference type="EMBL" id="MJEQ01037194">
    <property type="protein sequence ID" value="OIS96345.1"/>
    <property type="molecule type" value="Genomic_DNA"/>
</dbReference>
<keyword evidence="3" id="KW-0249">Electron transport</keyword>
<dbReference type="Gene3D" id="3.40.30.10">
    <property type="entry name" value="Glutaredoxin"/>
    <property type="match status" value="1"/>
</dbReference>
<protein>
    <submittedName>
        <fullName evidence="7">Thioredoxin m3, chloroplastic</fullName>
    </submittedName>
</protein>
<dbReference type="PROSITE" id="PS51352">
    <property type="entry name" value="THIOREDOXIN_2"/>
    <property type="match status" value="1"/>
</dbReference>
<organism evidence="7 8">
    <name type="scientific">Nicotiana attenuata</name>
    <name type="common">Coyote tobacco</name>
    <dbReference type="NCBI Taxonomy" id="49451"/>
    <lineage>
        <taxon>Eukaryota</taxon>
        <taxon>Viridiplantae</taxon>
        <taxon>Streptophyta</taxon>
        <taxon>Embryophyta</taxon>
        <taxon>Tracheophyta</taxon>
        <taxon>Spermatophyta</taxon>
        <taxon>Magnoliopsida</taxon>
        <taxon>eudicotyledons</taxon>
        <taxon>Gunneridae</taxon>
        <taxon>Pentapetalae</taxon>
        <taxon>asterids</taxon>
        <taxon>lamiids</taxon>
        <taxon>Solanales</taxon>
        <taxon>Solanaceae</taxon>
        <taxon>Nicotianoideae</taxon>
        <taxon>Nicotianeae</taxon>
        <taxon>Nicotiana</taxon>
    </lineage>
</organism>
<keyword evidence="1" id="KW-0813">Transport</keyword>
<dbReference type="Gramene" id="OIS96345">
    <property type="protein sequence ID" value="OIS96345"/>
    <property type="gene ID" value="A4A49_11913"/>
</dbReference>
<evidence type="ECO:0000313" key="8">
    <source>
        <dbReference type="Proteomes" id="UP000187609"/>
    </source>
</evidence>